<dbReference type="Proteomes" id="UP000824044">
    <property type="component" value="Unassembled WGS sequence"/>
</dbReference>
<proteinExistence type="predicted"/>
<reference evidence="1" key="1">
    <citation type="journal article" date="2021" name="PeerJ">
        <title>Extensive microbial diversity within the chicken gut microbiome revealed by metagenomics and culture.</title>
        <authorList>
            <person name="Gilroy R."/>
            <person name="Ravi A."/>
            <person name="Getino M."/>
            <person name="Pursley I."/>
            <person name="Horton D.L."/>
            <person name="Alikhan N.F."/>
            <person name="Baker D."/>
            <person name="Gharbi K."/>
            <person name="Hall N."/>
            <person name="Watson M."/>
            <person name="Adriaenssens E.M."/>
            <person name="Foster-Nyarko E."/>
            <person name="Jarju S."/>
            <person name="Secka A."/>
            <person name="Antonio M."/>
            <person name="Oren A."/>
            <person name="Chaudhuri R.R."/>
            <person name="La Ragione R."/>
            <person name="Hildebrand F."/>
            <person name="Pallen M.J."/>
        </authorList>
    </citation>
    <scope>NUCLEOTIDE SEQUENCE</scope>
    <source>
        <strain evidence="1">CHK33-5263</strain>
    </source>
</reference>
<dbReference type="InterPro" id="IPR029470">
    <property type="entry name" value="PDDEXK_4"/>
</dbReference>
<comment type="caution">
    <text evidence="1">The sequence shown here is derived from an EMBL/GenBank/DDBJ whole genome shotgun (WGS) entry which is preliminary data.</text>
</comment>
<dbReference type="EMBL" id="DXBS01000100">
    <property type="protein sequence ID" value="HIZ24844.1"/>
    <property type="molecule type" value="Genomic_DNA"/>
</dbReference>
<gene>
    <name evidence="1" type="ORF">H9812_05195</name>
</gene>
<evidence type="ECO:0000313" key="2">
    <source>
        <dbReference type="Proteomes" id="UP000824044"/>
    </source>
</evidence>
<name>A0A9D2DXL9_9FIRM</name>
<sequence>MTILDKLESLQAELEKIKAIENVKANIFDAVGMERQEVKHSAFIAWLLDPGKPHGLGNKFLSEFCKQLFRNESVSVQARNRNALVAAGIRSEDDLSDFINDKKVEIYRERVLVDSESRIDIYIESKATKTAIVIENKVFTDNHDDQLYRYIEQLKTYSRANHNLIDRKIFVYLTPQGTVPDNRQEHSDAHERYCLFSYRTILRMIEKIKKDCTEQRVLFLMEDYVAMVKKNILKEDEQVRAKCREIYRAYEAEISLLLRYNSDNANAVIKYCKDTLIEKLQAVVTWKDSDKYFEFYTPAMEEVFARHGEQIRDGGLLKLRVCLSAQKPDIAINFGLQKGNKELDWSNVQHLILQKLMPSKEVAGKYATLKNCVLLNSERRELDFDEVREDVERQINLFLGALEEFEKALLAL</sequence>
<protein>
    <submittedName>
        <fullName evidence="1">PD-(D/E)XK nuclease family protein</fullName>
    </submittedName>
</protein>
<evidence type="ECO:0000313" key="1">
    <source>
        <dbReference type="EMBL" id="HIZ24844.1"/>
    </source>
</evidence>
<dbReference type="Pfam" id="PF14281">
    <property type="entry name" value="PDDEXK_4"/>
    <property type="match status" value="1"/>
</dbReference>
<dbReference type="AlphaFoldDB" id="A0A9D2DXL9"/>
<reference evidence="1" key="2">
    <citation type="submission" date="2021-04" db="EMBL/GenBank/DDBJ databases">
        <authorList>
            <person name="Gilroy R."/>
        </authorList>
    </citation>
    <scope>NUCLEOTIDE SEQUENCE</scope>
    <source>
        <strain evidence="1">CHK33-5263</strain>
    </source>
</reference>
<organism evidence="1 2">
    <name type="scientific">Candidatus Gallimonas intestinigallinarum</name>
    <dbReference type="NCBI Taxonomy" id="2838604"/>
    <lineage>
        <taxon>Bacteria</taxon>
        <taxon>Bacillati</taxon>
        <taxon>Bacillota</taxon>
        <taxon>Clostridia</taxon>
        <taxon>Candidatus Gallimonas</taxon>
    </lineage>
</organism>
<accession>A0A9D2DXL9</accession>